<sequence length="286" mass="30122">MQLKAAYVLFTLAHFAIAAPTTDSTSGLSPVNSPRGSPGGSPRGSPRGSPQGHETIRTNAGASPEPSVDTYWRLGAFRPADVPDATGAPRGYGQQAKELACNALDTCIEAGFGSIVLVGALGQNCARRYRQNQAKDRKALGISDGYGQKAKELGCNALETCFEAGVGAGLLASDVTENCLRRFGEFRYRNAVAQGKPYEPITIELAEDGLPMKAIQCCSKGAKATMDAACRCWVNHSQGFQDMVKEAEEKERQGQEGSSSGRGNGPLPESPRSPRSPGTAGSPRRG</sequence>
<feature type="compositionally biased region" description="Polar residues" evidence="1">
    <location>
        <begin position="22"/>
        <end position="32"/>
    </location>
</feature>
<name>A0A4P7NKQ5_PYROR</name>
<protein>
    <submittedName>
        <fullName evidence="3">Uncharacterized protein</fullName>
    </submittedName>
</protein>
<keyword evidence="2" id="KW-0732">Signal</keyword>
<feature type="region of interest" description="Disordered" evidence="1">
    <location>
        <begin position="22"/>
        <end position="66"/>
    </location>
</feature>
<dbReference type="EMBL" id="CP034208">
    <property type="protein sequence ID" value="QBZ62642.1"/>
    <property type="molecule type" value="Genomic_DNA"/>
</dbReference>
<feature type="compositionally biased region" description="Basic and acidic residues" evidence="1">
    <location>
        <begin position="244"/>
        <end position="254"/>
    </location>
</feature>
<feature type="region of interest" description="Disordered" evidence="1">
    <location>
        <begin position="244"/>
        <end position="286"/>
    </location>
</feature>
<organism evidence="3 4">
    <name type="scientific">Pyricularia oryzae</name>
    <name type="common">Rice blast fungus</name>
    <name type="synonym">Magnaporthe oryzae</name>
    <dbReference type="NCBI Taxonomy" id="318829"/>
    <lineage>
        <taxon>Eukaryota</taxon>
        <taxon>Fungi</taxon>
        <taxon>Dikarya</taxon>
        <taxon>Ascomycota</taxon>
        <taxon>Pezizomycotina</taxon>
        <taxon>Sordariomycetes</taxon>
        <taxon>Sordariomycetidae</taxon>
        <taxon>Magnaporthales</taxon>
        <taxon>Pyriculariaceae</taxon>
        <taxon>Pyricularia</taxon>
    </lineage>
</organism>
<evidence type="ECO:0000313" key="3">
    <source>
        <dbReference type="EMBL" id="QBZ62642.1"/>
    </source>
</evidence>
<feature type="chain" id="PRO_5020718829" evidence="2">
    <location>
        <begin position="19"/>
        <end position="286"/>
    </location>
</feature>
<gene>
    <name evidence="3" type="ORF">PoMZ_11525</name>
</gene>
<reference evidence="3 4" key="1">
    <citation type="journal article" date="2019" name="Mol. Biol. Evol.">
        <title>Blast fungal genomes show frequent chromosomal changes, gene gains and losses, and effector gene turnover.</title>
        <authorList>
            <person name="Gomez Luciano L.B."/>
            <person name="Jason Tsai I."/>
            <person name="Chuma I."/>
            <person name="Tosa Y."/>
            <person name="Chen Y.H."/>
            <person name="Li J.Y."/>
            <person name="Li M.Y."/>
            <person name="Jade Lu M.Y."/>
            <person name="Nakayashiki H."/>
            <person name="Li W.H."/>
        </authorList>
    </citation>
    <scope>NUCLEOTIDE SEQUENCE [LARGE SCALE GENOMIC DNA]</scope>
    <source>
        <strain evidence="3">MZ5-1-6</strain>
    </source>
</reference>
<feature type="signal peptide" evidence="2">
    <location>
        <begin position="1"/>
        <end position="18"/>
    </location>
</feature>
<evidence type="ECO:0000313" key="4">
    <source>
        <dbReference type="Proteomes" id="UP000294847"/>
    </source>
</evidence>
<evidence type="ECO:0000256" key="2">
    <source>
        <dbReference type="SAM" id="SignalP"/>
    </source>
</evidence>
<evidence type="ECO:0000256" key="1">
    <source>
        <dbReference type="SAM" id="MobiDB-lite"/>
    </source>
</evidence>
<proteinExistence type="predicted"/>
<dbReference type="AlphaFoldDB" id="A0A4P7NKQ5"/>
<dbReference type="Proteomes" id="UP000294847">
    <property type="component" value="Chromosome 5"/>
</dbReference>
<accession>A0A4P7NKQ5</accession>